<evidence type="ECO:0000313" key="2">
    <source>
        <dbReference type="EnsemblMetazoa" id="ACON013045-PA"/>
    </source>
</evidence>
<keyword evidence="3" id="KW-1185">Reference proteome</keyword>
<organism evidence="2 3">
    <name type="scientific">Anopheles coluzzii</name>
    <name type="common">African malaria mosquito</name>
    <dbReference type="NCBI Taxonomy" id="1518534"/>
    <lineage>
        <taxon>Eukaryota</taxon>
        <taxon>Metazoa</taxon>
        <taxon>Ecdysozoa</taxon>
        <taxon>Arthropoda</taxon>
        <taxon>Hexapoda</taxon>
        <taxon>Insecta</taxon>
        <taxon>Pterygota</taxon>
        <taxon>Neoptera</taxon>
        <taxon>Endopterygota</taxon>
        <taxon>Diptera</taxon>
        <taxon>Nematocera</taxon>
        <taxon>Culicoidea</taxon>
        <taxon>Culicidae</taxon>
        <taxon>Anophelinae</taxon>
        <taxon>Anopheles</taxon>
    </lineage>
</organism>
<dbReference type="Proteomes" id="UP001105220">
    <property type="component" value="Unplaced"/>
</dbReference>
<dbReference type="RefSeq" id="XP_040225201.1">
    <property type="nucleotide sequence ID" value="XM_040369267.2"/>
</dbReference>
<keyword evidence="1" id="KW-0732">Signal</keyword>
<sequence length="107" mass="11933">MYCISDASCQSGSFASASAMHMYGKLCTLFLLLAWCNVAFTRQVVPNIQVCPDFAEFAFTYECQPTCAERICTITPTSVKRDACTCKLGYIREYKNGPCIRTSRCPL</sequence>
<dbReference type="VEuPathDB" id="VectorBase:ACMO_001850"/>
<feature type="chain" id="PRO_5026033666" evidence="1">
    <location>
        <begin position="42"/>
        <end position="107"/>
    </location>
</feature>
<accession>A0A6E8W8X0</accession>
<proteinExistence type="predicted"/>
<feature type="signal peptide" evidence="1">
    <location>
        <begin position="1"/>
        <end position="41"/>
    </location>
</feature>
<dbReference type="InterPro" id="IPR036084">
    <property type="entry name" value="Ser_inhib-like_sf"/>
</dbReference>
<protein>
    <submittedName>
        <fullName evidence="2">TIL domain-containing protein</fullName>
    </submittedName>
</protein>
<evidence type="ECO:0000256" key="1">
    <source>
        <dbReference type="SAM" id="SignalP"/>
    </source>
</evidence>
<dbReference type="VEuPathDB" id="VectorBase:ACON2_034387"/>
<reference evidence="2" key="2">
    <citation type="submission" date="2020-05" db="UniProtKB">
        <authorList>
            <consortium name="EnsemblMetazoa"/>
        </authorList>
    </citation>
    <scope>IDENTIFICATION</scope>
    <source>
        <strain evidence="2">Ngousso</strain>
    </source>
</reference>
<dbReference type="KEGG" id="acoz:120950881"/>
<dbReference type="Gene3D" id="2.10.25.10">
    <property type="entry name" value="Laminin"/>
    <property type="match status" value="1"/>
</dbReference>
<name>A0A6E8W8X0_ANOCL</name>
<dbReference type="EnsemblMetazoa" id="ACON013045-RA">
    <property type="protein sequence ID" value="ACON013045-PA"/>
    <property type="gene ID" value="ACON013045"/>
</dbReference>
<dbReference type="AlphaFoldDB" id="A0A6E8W8X0"/>
<dbReference type="SUPFAM" id="SSF57567">
    <property type="entry name" value="Serine protease inhibitors"/>
    <property type="match status" value="1"/>
</dbReference>
<dbReference type="VEuPathDB" id="VectorBase:ACON013045"/>
<reference key="1">
    <citation type="journal article" date="2019" name="Genes (Basel)">
        <title>A High-Quality De novo Genome Assembly from a Single Mosquito Using PacBio Sequencing.</title>
        <authorList>
            <person name="Kingan S.B."/>
            <person name="Heaton H."/>
            <person name="Cudini J."/>
            <person name="Lambert C.C."/>
            <person name="Baybayan P."/>
            <person name="Galvin B.D."/>
            <person name="Durbin R."/>
            <person name="Korlach J."/>
            <person name="Lawniczak M.K.N."/>
        </authorList>
    </citation>
    <scope>NUCLEOTIDE SEQUENCE [LARGE SCALE GENOMIC DNA]</scope>
    <source>
        <strain>Mali-NIH</strain>
    </source>
</reference>
<evidence type="ECO:0000313" key="3">
    <source>
        <dbReference type="Proteomes" id="UP001105220"/>
    </source>
</evidence>
<dbReference type="GeneID" id="120950881"/>